<dbReference type="PROSITE" id="PS51186">
    <property type="entry name" value="GNAT"/>
    <property type="match status" value="1"/>
</dbReference>
<dbReference type="SUPFAM" id="SSF53756">
    <property type="entry name" value="UDP-Glycosyltransferase/glycogen phosphorylase"/>
    <property type="match status" value="1"/>
</dbReference>
<gene>
    <name evidence="2" type="primary">pseG</name>
    <name evidence="2" type="ORF">HNO84_16400</name>
</gene>
<dbReference type="Pfam" id="PF04101">
    <property type="entry name" value="Glyco_tran_28_C"/>
    <property type="match status" value="1"/>
</dbReference>
<name>A0ABX2LXG6_9BURK</name>
<dbReference type="PANTHER" id="PTHR43415:SF3">
    <property type="entry name" value="GNAT-FAMILY ACETYLTRANSFERASE"/>
    <property type="match status" value="1"/>
</dbReference>
<dbReference type="InterPro" id="IPR020036">
    <property type="entry name" value="PseH"/>
</dbReference>
<reference evidence="2 3" key="1">
    <citation type="journal article" date="2020" name="Front. Plant Sci.">
        <title>Isolation of Rhizosphere Bacteria That Improve Quality and Water Stress Tolerance in Greenhouse Ornamentals.</title>
        <authorList>
            <person name="Nordstedt N.P."/>
            <person name="Jones M.L."/>
        </authorList>
    </citation>
    <scope>NUCLEOTIDE SEQUENCE [LARGE SCALE GENOMIC DNA]</scope>
    <source>
        <strain evidence="2 3">C6C2</strain>
    </source>
</reference>
<sequence length="528" mass="58220">MKIAIRADANRLIGTGHVMRCLALADQLKHLGAEVSFLARPMGERLAARIRAQGHTLHEVSDDGTPAGTTAEELWPAPKQDADGEASARLIGRVDWVIVDHYGLDARWEQALRPYCRRLLVIDDLANRRHDADVLLDQNLGRRACDYRTLVPKACEIFIGPLHGLLRPEFAQTRARSLTQRGKNPPSRLLITLGGIDKDNITGKLLDSWAKLPNQAQWSVIAVMGAQAPWLEDVRKKAACMSPSIQVLTDVSDMASLMAQSDLAIGAAGGTAWERCVLGLPTLMVTLADNQRSAAHALERAGCASNLDMNNLAQDLGRKLAQLADGSALHPMIEACSAITDGMGAPRLARHMIDLCNATSRVRPMQAQDLVQVLSWRNHPEVRRHMRTQHEITLAEHGGWFERASIDPSKRLLIVETDDTPIGFVQFSNISAEGVADWGFYNAPDAPRGTGSKLGKAALDYAFRRLDLYKVCGQALGFNEASIRFHRKLGFVQEGILRDQCLIADSYQDLVCFGMLSQEWLNDRQVQL</sequence>
<dbReference type="GO" id="GO:0016787">
    <property type="term" value="F:hydrolase activity"/>
    <property type="evidence" value="ECO:0007669"/>
    <property type="project" value="UniProtKB-KW"/>
</dbReference>
<dbReference type="InterPro" id="IPR007235">
    <property type="entry name" value="Glyco_trans_28_C"/>
</dbReference>
<accession>A0ABX2LXG6</accession>
<feature type="domain" description="N-acetyltransferase" evidence="1">
    <location>
        <begin position="360"/>
        <end position="512"/>
    </location>
</feature>
<dbReference type="EMBL" id="JABFMT010000018">
    <property type="protein sequence ID" value="NUU03187.1"/>
    <property type="molecule type" value="Genomic_DNA"/>
</dbReference>
<dbReference type="SUPFAM" id="SSF55729">
    <property type="entry name" value="Acyl-CoA N-acyltransferases (Nat)"/>
    <property type="match status" value="1"/>
</dbReference>
<dbReference type="Gene3D" id="3.40.630.30">
    <property type="match status" value="1"/>
</dbReference>
<dbReference type="Gene3D" id="3.40.50.2000">
    <property type="entry name" value="Glycogen Phosphorylase B"/>
    <property type="match status" value="1"/>
</dbReference>
<dbReference type="Proteomes" id="UP000536746">
    <property type="component" value="Unassembled WGS sequence"/>
</dbReference>
<evidence type="ECO:0000313" key="3">
    <source>
        <dbReference type="Proteomes" id="UP000536746"/>
    </source>
</evidence>
<proteinExistence type="predicted"/>
<dbReference type="PANTHER" id="PTHR43415">
    <property type="entry name" value="SPERMIDINE N(1)-ACETYLTRANSFERASE"/>
    <property type="match status" value="1"/>
</dbReference>
<protein>
    <submittedName>
        <fullName evidence="2">UDP-2,4-diacetamido-2,4, 6-trideoxy-beta-L-altropyranose hydrolase</fullName>
        <ecNumber evidence="2">3.6.1.57</ecNumber>
    </submittedName>
</protein>
<dbReference type="Pfam" id="PF13302">
    <property type="entry name" value="Acetyltransf_3"/>
    <property type="match status" value="1"/>
</dbReference>
<dbReference type="EC" id="3.6.1.57" evidence="2"/>
<dbReference type="InterPro" id="IPR020023">
    <property type="entry name" value="PseG"/>
</dbReference>
<dbReference type="RefSeq" id="WP_158522571.1">
    <property type="nucleotide sequence ID" value="NZ_CP018845.1"/>
</dbReference>
<dbReference type="InterPro" id="IPR000182">
    <property type="entry name" value="GNAT_dom"/>
</dbReference>
<dbReference type="NCBIfam" id="TIGR03590">
    <property type="entry name" value="PseG"/>
    <property type="match status" value="1"/>
</dbReference>
<dbReference type="Gene3D" id="3.40.50.11190">
    <property type="match status" value="1"/>
</dbReference>
<evidence type="ECO:0000259" key="1">
    <source>
        <dbReference type="PROSITE" id="PS51186"/>
    </source>
</evidence>
<dbReference type="NCBIfam" id="TIGR03585">
    <property type="entry name" value="PseH"/>
    <property type="match status" value="1"/>
</dbReference>
<keyword evidence="2" id="KW-0378">Hydrolase</keyword>
<comment type="caution">
    <text evidence="2">The sequence shown here is derived from an EMBL/GenBank/DDBJ whole genome shotgun (WGS) entry which is preliminary data.</text>
</comment>
<organism evidence="2 3">
    <name type="scientific">Herbaspirillum robiniae</name>
    <dbReference type="NCBI Taxonomy" id="2014887"/>
    <lineage>
        <taxon>Bacteria</taxon>
        <taxon>Pseudomonadati</taxon>
        <taxon>Pseudomonadota</taxon>
        <taxon>Betaproteobacteria</taxon>
        <taxon>Burkholderiales</taxon>
        <taxon>Oxalobacteraceae</taxon>
        <taxon>Herbaspirillum</taxon>
    </lineage>
</organism>
<keyword evidence="3" id="KW-1185">Reference proteome</keyword>
<dbReference type="InterPro" id="IPR016181">
    <property type="entry name" value="Acyl_CoA_acyltransferase"/>
</dbReference>
<evidence type="ECO:0000313" key="2">
    <source>
        <dbReference type="EMBL" id="NUU03187.1"/>
    </source>
</evidence>